<dbReference type="Proteomes" id="UP000654482">
    <property type="component" value="Unassembled WGS sequence"/>
</dbReference>
<comment type="caution">
    <text evidence="1">The sequence shown here is derived from an EMBL/GenBank/DDBJ whole genome shotgun (WGS) entry which is preliminary data.</text>
</comment>
<name>A0A8J7DV06_9CYAN</name>
<organism evidence="1 2">
    <name type="scientific">Lusitaniella coriacea LEGE 07157</name>
    <dbReference type="NCBI Taxonomy" id="945747"/>
    <lineage>
        <taxon>Bacteria</taxon>
        <taxon>Bacillati</taxon>
        <taxon>Cyanobacteriota</taxon>
        <taxon>Cyanophyceae</taxon>
        <taxon>Spirulinales</taxon>
        <taxon>Lusitaniellaceae</taxon>
        <taxon>Lusitaniella</taxon>
    </lineage>
</organism>
<dbReference type="RefSeq" id="WP_194028558.1">
    <property type="nucleotide sequence ID" value="NZ_JADEWZ010000007.1"/>
</dbReference>
<keyword evidence="2" id="KW-1185">Reference proteome</keyword>
<accession>A0A8J7DV06</accession>
<dbReference type="AlphaFoldDB" id="A0A8J7DV06"/>
<gene>
    <name evidence="1" type="ORF">IQ249_06055</name>
</gene>
<dbReference type="EMBL" id="JADEWZ010000007">
    <property type="protein sequence ID" value="MBE9115460.1"/>
    <property type="molecule type" value="Genomic_DNA"/>
</dbReference>
<sequence length="62" mass="7267">MMSVVSVCYEKGAYYFEAEVMGIDNAVVESLFENRREVSWIQRKHNLEKIGVKLKESSFYDL</sequence>
<proteinExistence type="predicted"/>
<protein>
    <submittedName>
        <fullName evidence="1">Uncharacterized protein</fullName>
    </submittedName>
</protein>
<evidence type="ECO:0000313" key="2">
    <source>
        <dbReference type="Proteomes" id="UP000654482"/>
    </source>
</evidence>
<evidence type="ECO:0000313" key="1">
    <source>
        <dbReference type="EMBL" id="MBE9115460.1"/>
    </source>
</evidence>
<reference evidence="1" key="1">
    <citation type="submission" date="2020-10" db="EMBL/GenBank/DDBJ databases">
        <authorList>
            <person name="Castelo-Branco R."/>
            <person name="Eusebio N."/>
            <person name="Adriana R."/>
            <person name="Vieira A."/>
            <person name="Brugerolle De Fraissinette N."/>
            <person name="Rezende De Castro R."/>
            <person name="Schneider M.P."/>
            <person name="Vasconcelos V."/>
            <person name="Leao P.N."/>
        </authorList>
    </citation>
    <scope>NUCLEOTIDE SEQUENCE</scope>
    <source>
        <strain evidence="1">LEGE 07157</strain>
    </source>
</reference>